<gene>
    <name evidence="1" type="ORF">OSCT_1824</name>
</gene>
<dbReference type="Proteomes" id="UP000054010">
    <property type="component" value="Unassembled WGS sequence"/>
</dbReference>
<sequence length="368" mass="40616">MPTINPVPPIDTVRVSIDRITITAVSKTMAFVGQKIASRTPCQSSSAVPGGPASIAPMKIEQSLKRSLSFIVMGGAFPMRHCILMIMFISTVMGCSFSSVSHSETPTRSPESTPNYLSLAQTNVISPETRQDDRHTTPVIVSPINTPQILTNTTNITTQPELYTRIPEHFTSFSEPRNHPLCNKGAISSQKPLFSHHLSLSLLENIHYLSADAFHIIQLHEGYYLDPVLARTFTAPPAHDEVGTRLVAPVLYGDIDRDGGEDAVVMLQTRYGGSGIRRELAVILNHQPEPNNVATIYFGDRDIIKHVTIVHGDITIVAVIHQAGDGLCCPSWEVQKTFRLCQENLVQIPEKIRQFYLHQSPGPTSPRR</sequence>
<dbReference type="EMBL" id="ADVR01000063">
    <property type="protein sequence ID" value="EFO80314.1"/>
    <property type="molecule type" value="Genomic_DNA"/>
</dbReference>
<evidence type="ECO:0000313" key="2">
    <source>
        <dbReference type="Proteomes" id="UP000054010"/>
    </source>
</evidence>
<name>E1IES3_9CHLR</name>
<protein>
    <submittedName>
        <fullName evidence="1">Uncharacterized protein</fullName>
    </submittedName>
</protein>
<proteinExistence type="predicted"/>
<organism evidence="1 2">
    <name type="scientific">Oscillochloris trichoides DG-6</name>
    <dbReference type="NCBI Taxonomy" id="765420"/>
    <lineage>
        <taxon>Bacteria</taxon>
        <taxon>Bacillati</taxon>
        <taxon>Chloroflexota</taxon>
        <taxon>Chloroflexia</taxon>
        <taxon>Chloroflexales</taxon>
        <taxon>Chloroflexineae</taxon>
        <taxon>Oscillochloridaceae</taxon>
        <taxon>Oscillochloris</taxon>
    </lineage>
</organism>
<dbReference type="AlphaFoldDB" id="E1IES3"/>
<comment type="caution">
    <text evidence="1">The sequence shown here is derived from an EMBL/GenBank/DDBJ whole genome shotgun (WGS) entry which is preliminary data.</text>
</comment>
<dbReference type="OrthoDB" id="8550003at2"/>
<evidence type="ECO:0000313" key="1">
    <source>
        <dbReference type="EMBL" id="EFO80314.1"/>
    </source>
</evidence>
<dbReference type="HOGENOM" id="CLU_751917_0_0_0"/>
<reference evidence="1 2" key="1">
    <citation type="journal article" date="2011" name="J. Bacteriol.">
        <title>Draft genome sequence of the anoxygenic filamentous phototrophic bacterium Oscillochloris trichoides subsp. DG-6.</title>
        <authorList>
            <person name="Kuznetsov B.B."/>
            <person name="Ivanovsky R.N."/>
            <person name="Keppen O.I."/>
            <person name="Sukhacheva M.V."/>
            <person name="Bumazhkin B.K."/>
            <person name="Patutina E.O."/>
            <person name="Beletsky A.V."/>
            <person name="Mardanov A.V."/>
            <person name="Baslerov R.V."/>
            <person name="Panteleeva A.N."/>
            <person name="Kolganova T.V."/>
            <person name="Ravin N.V."/>
            <person name="Skryabin K.G."/>
        </authorList>
    </citation>
    <scope>NUCLEOTIDE SEQUENCE [LARGE SCALE GENOMIC DNA]</scope>
    <source>
        <strain evidence="1 2">DG-6</strain>
    </source>
</reference>
<keyword evidence="2" id="KW-1185">Reference proteome</keyword>
<accession>E1IES3</accession>